<keyword evidence="3" id="KW-1185">Reference proteome</keyword>
<keyword evidence="1" id="KW-0812">Transmembrane</keyword>
<gene>
    <name evidence="2" type="ORF">FRUB_08510</name>
</gene>
<name>A0A225DIK0_9BACT</name>
<proteinExistence type="predicted"/>
<reference evidence="3" key="1">
    <citation type="submission" date="2017-06" db="EMBL/GenBank/DDBJ databases">
        <title>Genome analysis of Fimbriiglobus ruber SP5, the first member of the order Planctomycetales with confirmed chitinolytic capability.</title>
        <authorList>
            <person name="Ravin N.V."/>
            <person name="Rakitin A.L."/>
            <person name="Ivanova A.A."/>
            <person name="Beletsky A.V."/>
            <person name="Kulichevskaya I.S."/>
            <person name="Mardanov A.V."/>
            <person name="Dedysh S.N."/>
        </authorList>
    </citation>
    <scope>NUCLEOTIDE SEQUENCE [LARGE SCALE GENOMIC DNA]</scope>
    <source>
        <strain evidence="3">SP5</strain>
    </source>
</reference>
<protein>
    <submittedName>
        <fullName evidence="2">Uncharacterized protein</fullName>
    </submittedName>
</protein>
<feature type="transmembrane region" description="Helical" evidence="1">
    <location>
        <begin position="16"/>
        <end position="35"/>
    </location>
</feature>
<keyword evidence="1" id="KW-1133">Transmembrane helix</keyword>
<dbReference type="Proteomes" id="UP000214646">
    <property type="component" value="Unassembled WGS sequence"/>
</dbReference>
<sequence length="49" mass="5263">MAKAAGKQGEAFQKGAMVLMGVMVMASAISALLELKRELSKREHHGHGR</sequence>
<evidence type="ECO:0000256" key="1">
    <source>
        <dbReference type="SAM" id="Phobius"/>
    </source>
</evidence>
<evidence type="ECO:0000313" key="3">
    <source>
        <dbReference type="Proteomes" id="UP000214646"/>
    </source>
</evidence>
<organism evidence="2 3">
    <name type="scientific">Fimbriiglobus ruber</name>
    <dbReference type="NCBI Taxonomy" id="1908690"/>
    <lineage>
        <taxon>Bacteria</taxon>
        <taxon>Pseudomonadati</taxon>
        <taxon>Planctomycetota</taxon>
        <taxon>Planctomycetia</taxon>
        <taxon>Gemmatales</taxon>
        <taxon>Gemmataceae</taxon>
        <taxon>Fimbriiglobus</taxon>
    </lineage>
</organism>
<comment type="caution">
    <text evidence="2">The sequence shown here is derived from an EMBL/GenBank/DDBJ whole genome shotgun (WGS) entry which is preliminary data.</text>
</comment>
<evidence type="ECO:0000313" key="2">
    <source>
        <dbReference type="EMBL" id="OWK35947.1"/>
    </source>
</evidence>
<dbReference type="AlphaFoldDB" id="A0A225DIK0"/>
<keyword evidence="1" id="KW-0472">Membrane</keyword>
<accession>A0A225DIK0</accession>
<dbReference type="EMBL" id="NIDE01000017">
    <property type="protein sequence ID" value="OWK35947.1"/>
    <property type="molecule type" value="Genomic_DNA"/>
</dbReference>